<feature type="compositionally biased region" description="Pro residues" evidence="1">
    <location>
        <begin position="10"/>
        <end position="20"/>
    </location>
</feature>
<keyword evidence="3" id="KW-1185">Reference proteome</keyword>
<feature type="compositionally biased region" description="Low complexity" evidence="1">
    <location>
        <begin position="120"/>
        <end position="135"/>
    </location>
</feature>
<dbReference type="Proteomes" id="UP001303115">
    <property type="component" value="Unassembled WGS sequence"/>
</dbReference>
<evidence type="ECO:0000313" key="3">
    <source>
        <dbReference type="Proteomes" id="UP001303115"/>
    </source>
</evidence>
<reference evidence="3" key="1">
    <citation type="journal article" date="2023" name="Mol. Phylogenet. Evol.">
        <title>Genome-scale phylogeny and comparative genomics of the fungal order Sordariales.</title>
        <authorList>
            <person name="Hensen N."/>
            <person name="Bonometti L."/>
            <person name="Westerberg I."/>
            <person name="Brannstrom I.O."/>
            <person name="Guillou S."/>
            <person name="Cros-Aarteil S."/>
            <person name="Calhoun S."/>
            <person name="Haridas S."/>
            <person name="Kuo A."/>
            <person name="Mondo S."/>
            <person name="Pangilinan J."/>
            <person name="Riley R."/>
            <person name="LaButti K."/>
            <person name="Andreopoulos B."/>
            <person name="Lipzen A."/>
            <person name="Chen C."/>
            <person name="Yan M."/>
            <person name="Daum C."/>
            <person name="Ng V."/>
            <person name="Clum A."/>
            <person name="Steindorff A."/>
            <person name="Ohm R.A."/>
            <person name="Martin F."/>
            <person name="Silar P."/>
            <person name="Natvig D.O."/>
            <person name="Lalanne C."/>
            <person name="Gautier V."/>
            <person name="Ament-Velasquez S.L."/>
            <person name="Kruys A."/>
            <person name="Hutchinson M.I."/>
            <person name="Powell A.J."/>
            <person name="Barry K."/>
            <person name="Miller A.N."/>
            <person name="Grigoriev I.V."/>
            <person name="Debuchy R."/>
            <person name="Gladieux P."/>
            <person name="Hiltunen Thoren M."/>
            <person name="Johannesson H."/>
        </authorList>
    </citation>
    <scope>NUCLEOTIDE SEQUENCE [LARGE SCALE GENOMIC DNA]</scope>
    <source>
        <strain evidence="3">CBS 284.82</strain>
    </source>
</reference>
<evidence type="ECO:0000313" key="2">
    <source>
        <dbReference type="EMBL" id="KAK4039973.1"/>
    </source>
</evidence>
<name>A0AAN6PH48_9PEZI</name>
<organism evidence="2 3">
    <name type="scientific">Parachaetomium inaequale</name>
    <dbReference type="NCBI Taxonomy" id="2588326"/>
    <lineage>
        <taxon>Eukaryota</taxon>
        <taxon>Fungi</taxon>
        <taxon>Dikarya</taxon>
        <taxon>Ascomycota</taxon>
        <taxon>Pezizomycotina</taxon>
        <taxon>Sordariomycetes</taxon>
        <taxon>Sordariomycetidae</taxon>
        <taxon>Sordariales</taxon>
        <taxon>Chaetomiaceae</taxon>
        <taxon>Parachaetomium</taxon>
    </lineage>
</organism>
<gene>
    <name evidence="2" type="ORF">C8A01DRAFT_36023</name>
</gene>
<feature type="region of interest" description="Disordered" evidence="1">
    <location>
        <begin position="1"/>
        <end position="61"/>
    </location>
</feature>
<accession>A0AAN6PH48</accession>
<comment type="caution">
    <text evidence="2">The sequence shown here is derived from an EMBL/GenBank/DDBJ whole genome shotgun (WGS) entry which is preliminary data.</text>
</comment>
<dbReference type="EMBL" id="MU854387">
    <property type="protein sequence ID" value="KAK4039973.1"/>
    <property type="molecule type" value="Genomic_DNA"/>
</dbReference>
<sequence length="272" mass="29463">MDSPIHPNLKPTPRPTPTSSPLPARRNDPLIQGSDIELAPRPFEERLPNPTPEAIELVTPTTRRHFEEHLTNPPPEVLPHSTLELAKPPQSRTYLLPVHQHPDTLHTKAWESGGQHSRPGSGYSHSHTTPTTGPESGPGHGQGQRYSYGDFSSPFDQSPLVPPAAVPPLSGGKGNGNGGKRERICGVRRQWFWAGVAVDYNSNLGTTADMYNTPTDTLRECIDLCAGQDGCVGAGWGHGDTGGTRAICWLKSRLGEANDAPLWSFAVEDLED</sequence>
<proteinExistence type="predicted"/>
<evidence type="ECO:0008006" key="4">
    <source>
        <dbReference type="Google" id="ProtNLM"/>
    </source>
</evidence>
<evidence type="ECO:0000256" key="1">
    <source>
        <dbReference type="SAM" id="MobiDB-lite"/>
    </source>
</evidence>
<feature type="region of interest" description="Disordered" evidence="1">
    <location>
        <begin position="108"/>
        <end position="181"/>
    </location>
</feature>
<dbReference type="AlphaFoldDB" id="A0AAN6PH48"/>
<protein>
    <recommendedName>
        <fullName evidence="4">Apple domain-containing protein</fullName>
    </recommendedName>
</protein>